<feature type="domain" description="Ketoreductase" evidence="5">
    <location>
        <begin position="12"/>
        <end position="199"/>
    </location>
</feature>
<dbReference type="PANTHER" id="PTHR24321:SF8">
    <property type="entry name" value="ESTRADIOL 17-BETA-DEHYDROGENASE 8-RELATED"/>
    <property type="match status" value="1"/>
</dbReference>
<dbReference type="InterPro" id="IPR023985">
    <property type="entry name" value="SDR_subfam_1"/>
</dbReference>
<evidence type="ECO:0000256" key="2">
    <source>
        <dbReference type="ARBA" id="ARBA00023002"/>
    </source>
</evidence>
<protein>
    <submittedName>
        <fullName evidence="6">Mycofactocin-coupled SDR family oxidoreductase</fullName>
    </submittedName>
</protein>
<comment type="similarity">
    <text evidence="1 4">Belongs to the short-chain dehydrogenases/reductases (SDR) family.</text>
</comment>
<dbReference type="InterPro" id="IPR002347">
    <property type="entry name" value="SDR_fam"/>
</dbReference>
<dbReference type="Pfam" id="PF00106">
    <property type="entry name" value="adh_short"/>
    <property type="match status" value="1"/>
</dbReference>
<comment type="caution">
    <text evidence="6">The sequence shown here is derived from an EMBL/GenBank/DDBJ whole genome shotgun (WGS) entry which is preliminary data.</text>
</comment>
<reference evidence="6 7" key="1">
    <citation type="submission" date="2020-08" db="EMBL/GenBank/DDBJ databases">
        <title>Amycolatopsis echigonensis JCM 21831.</title>
        <authorList>
            <person name="Tedsree N."/>
            <person name="Kuncharoen N."/>
            <person name="Likhitwitayawuid K."/>
            <person name="Tanasupawat S."/>
        </authorList>
    </citation>
    <scope>NUCLEOTIDE SEQUENCE [LARGE SCALE GENOMIC DNA]</scope>
    <source>
        <strain evidence="6 7">JCM 21831</strain>
    </source>
</reference>
<accession>A0A8E1W6C5</accession>
<dbReference type="SUPFAM" id="SSF51735">
    <property type="entry name" value="NAD(P)-binding Rossmann-fold domains"/>
    <property type="match status" value="1"/>
</dbReference>
<dbReference type="FunFam" id="3.40.50.720:FF:000084">
    <property type="entry name" value="Short-chain dehydrogenase reductase"/>
    <property type="match status" value="1"/>
</dbReference>
<dbReference type="SMART" id="SM00822">
    <property type="entry name" value="PKS_KR"/>
    <property type="match status" value="1"/>
</dbReference>
<keyword evidence="2" id="KW-0560">Oxidoreductase</keyword>
<dbReference type="AlphaFoldDB" id="A0A8E1W6C5"/>
<evidence type="ECO:0000256" key="4">
    <source>
        <dbReference type="RuleBase" id="RU000363"/>
    </source>
</evidence>
<dbReference type="Gene3D" id="3.40.50.720">
    <property type="entry name" value="NAD(P)-binding Rossmann-like Domain"/>
    <property type="match status" value="1"/>
</dbReference>
<dbReference type="PANTHER" id="PTHR24321">
    <property type="entry name" value="DEHYDROGENASES, SHORT CHAIN"/>
    <property type="match status" value="1"/>
</dbReference>
<dbReference type="InterPro" id="IPR020904">
    <property type="entry name" value="Sc_DH/Rdtase_CS"/>
</dbReference>
<dbReference type="GO" id="GO:0016491">
    <property type="term" value="F:oxidoreductase activity"/>
    <property type="evidence" value="ECO:0007669"/>
    <property type="project" value="UniProtKB-KW"/>
</dbReference>
<dbReference type="CDD" id="cd05233">
    <property type="entry name" value="SDR_c"/>
    <property type="match status" value="1"/>
</dbReference>
<evidence type="ECO:0000256" key="3">
    <source>
        <dbReference type="ARBA" id="ARBA00023027"/>
    </source>
</evidence>
<evidence type="ECO:0000256" key="1">
    <source>
        <dbReference type="ARBA" id="ARBA00006484"/>
    </source>
</evidence>
<dbReference type="PRINTS" id="PR00081">
    <property type="entry name" value="GDHRDH"/>
</dbReference>
<evidence type="ECO:0000313" key="6">
    <source>
        <dbReference type="EMBL" id="MBB2504881.1"/>
    </source>
</evidence>
<dbReference type="NCBIfam" id="NF009467">
    <property type="entry name" value="PRK12826.1-3"/>
    <property type="match status" value="1"/>
</dbReference>
<dbReference type="Proteomes" id="UP000550260">
    <property type="component" value="Unassembled WGS sequence"/>
</dbReference>
<proteinExistence type="inferred from homology"/>
<dbReference type="InterPro" id="IPR057326">
    <property type="entry name" value="KR_dom"/>
</dbReference>
<dbReference type="InterPro" id="IPR036291">
    <property type="entry name" value="NAD(P)-bd_dom_sf"/>
</dbReference>
<evidence type="ECO:0000313" key="7">
    <source>
        <dbReference type="Proteomes" id="UP000550260"/>
    </source>
</evidence>
<keyword evidence="3" id="KW-0520">NAD</keyword>
<name>A0A8E1W6C5_9PSEU</name>
<gene>
    <name evidence="6" type="ORF">H5411_37790</name>
</gene>
<dbReference type="EMBL" id="JACJHR010000084">
    <property type="protein sequence ID" value="MBB2504881.1"/>
    <property type="molecule type" value="Genomic_DNA"/>
</dbReference>
<sequence>MEESLVDLLKDKVAVVSGAARGQGRSHAIRLAEEGADIVALDLCSDIASVPYPLATGADLAETTARIERLGRRVVAIEADVRDHASVTAAVDRGVQELGRLDIVVANAGIVSYAVVSEVSVDMWQDMIATNLTGVWNLCQASTRHLVDGGRGGAMVLTSSSAAHVGVAHLAHYSAAKAGVVGLMQSLAVELAPHRIRVNTVHPTAVNTPMLQNEVTYRLFAPGLTAAVDPVSPPEEVAGPLRSLNSLPVPWIEASDVSEAVLYLASDRGRYVTGTQLRVDAGSAVR</sequence>
<dbReference type="NCBIfam" id="TIGR03971">
    <property type="entry name" value="SDR_subfam_1"/>
    <property type="match status" value="1"/>
</dbReference>
<dbReference type="PRINTS" id="PR00080">
    <property type="entry name" value="SDRFAMILY"/>
</dbReference>
<organism evidence="6 7">
    <name type="scientific">Amycolatopsis echigonensis</name>
    <dbReference type="NCBI Taxonomy" id="2576905"/>
    <lineage>
        <taxon>Bacteria</taxon>
        <taxon>Bacillati</taxon>
        <taxon>Actinomycetota</taxon>
        <taxon>Actinomycetes</taxon>
        <taxon>Pseudonocardiales</taxon>
        <taxon>Pseudonocardiaceae</taxon>
        <taxon>Amycolatopsis</taxon>
    </lineage>
</organism>
<dbReference type="PROSITE" id="PS00061">
    <property type="entry name" value="ADH_SHORT"/>
    <property type="match status" value="1"/>
</dbReference>
<evidence type="ECO:0000259" key="5">
    <source>
        <dbReference type="SMART" id="SM00822"/>
    </source>
</evidence>